<evidence type="ECO:0000313" key="2">
    <source>
        <dbReference type="Proteomes" id="UP000032142"/>
    </source>
</evidence>
<dbReference type="AlphaFoldDB" id="A0A0B0N4E2"/>
<comment type="caution">
    <text evidence="1">The sequence shown here is derived from an EMBL/GenBank/DDBJ whole genome shotgun (WGS) entry which is preliminary data.</text>
</comment>
<organism evidence="1 2">
    <name type="scientific">Gossypium arboreum</name>
    <name type="common">Tree cotton</name>
    <name type="synonym">Gossypium nanking</name>
    <dbReference type="NCBI Taxonomy" id="29729"/>
    <lineage>
        <taxon>Eukaryota</taxon>
        <taxon>Viridiplantae</taxon>
        <taxon>Streptophyta</taxon>
        <taxon>Embryophyta</taxon>
        <taxon>Tracheophyta</taxon>
        <taxon>Spermatophyta</taxon>
        <taxon>Magnoliopsida</taxon>
        <taxon>eudicotyledons</taxon>
        <taxon>Gunneridae</taxon>
        <taxon>Pentapetalae</taxon>
        <taxon>rosids</taxon>
        <taxon>malvids</taxon>
        <taxon>Malvales</taxon>
        <taxon>Malvaceae</taxon>
        <taxon>Malvoideae</taxon>
        <taxon>Gossypium</taxon>
    </lineage>
</organism>
<keyword evidence="2" id="KW-1185">Reference proteome</keyword>
<evidence type="ECO:0000313" key="1">
    <source>
        <dbReference type="EMBL" id="KHG06714.1"/>
    </source>
</evidence>
<dbReference type="EMBL" id="JRRC01458526">
    <property type="protein sequence ID" value="KHG06714.1"/>
    <property type="molecule type" value="Genomic_DNA"/>
</dbReference>
<protein>
    <submittedName>
        <fullName evidence="1">Uncharacterized protein</fullName>
    </submittedName>
</protein>
<proteinExistence type="predicted"/>
<reference evidence="2" key="1">
    <citation type="submission" date="2014-09" db="EMBL/GenBank/DDBJ databases">
        <authorList>
            <person name="Mudge J."/>
            <person name="Ramaraj T."/>
            <person name="Lindquist I.E."/>
            <person name="Bharti A.K."/>
            <person name="Sundararajan A."/>
            <person name="Cameron C.T."/>
            <person name="Woodward J.E."/>
            <person name="May G.D."/>
            <person name="Brubaker C."/>
            <person name="Broadhvest J."/>
            <person name="Wilkins T.A."/>
        </authorList>
    </citation>
    <scope>NUCLEOTIDE SEQUENCE</scope>
    <source>
        <strain evidence="2">cv. AKA8401</strain>
    </source>
</reference>
<sequence length="43" mass="5107">MISPFYHKQPNPKQISKFSCRKPHQNKLSPSCFFPSTYVLYQC</sequence>
<accession>A0A0B0N4E2</accession>
<gene>
    <name evidence="1" type="ORF">F383_33776</name>
</gene>
<dbReference type="Proteomes" id="UP000032142">
    <property type="component" value="Unassembled WGS sequence"/>
</dbReference>
<name>A0A0B0N4E2_GOSAR</name>